<dbReference type="KEGG" id="emx:FKV68_30710"/>
<sequence length="349" mass="37952">MSVGFKIGDRAIGHGEPCFVIAEIGVNHNGSIELAERMISAARKAGADAVKFQTFRADRLVVRDTPTAAYQKTNTGETNQHQMLSALELDARAHERLLKHCSAEDIIFLSSPFDRDSIDLLDAMDVPAFKVPSPDCVSTSYLTDMGKRGRPVILSTGMCAMEEVMTGISTLRNSGCNEIAVLHCTSCYPAPLDELHLRAIPLMQEVTSLPIGYSDHSEGIEVVLAAVALGACIIEKHFTLDRGLPGPDHRASLEPAEFAAMVKGVRIVERSLGQARKEPQPCEASSRRLGRRSLAAARDMSPGEKLSENDIILLRPGTGLAPSLEVEMIGKRLKRQVRALTLYSMGDFE</sequence>
<dbReference type="InterPro" id="IPR057736">
    <property type="entry name" value="SAF_PseI/NeuA/NeuB"/>
</dbReference>
<dbReference type="GO" id="GO:0047444">
    <property type="term" value="F:N-acylneuraminate-9-phosphate synthase activity"/>
    <property type="evidence" value="ECO:0007669"/>
    <property type="project" value="TreeGrafter"/>
</dbReference>
<reference evidence="1 2" key="1">
    <citation type="submission" date="2019-06" db="EMBL/GenBank/DDBJ databases">
        <title>Complete genome sequence of Ensifer mexicanus ITTG R7 isolated from nodules of Acacia angustissima (Mill.) Kuntze.</title>
        <authorList>
            <person name="Rincon-Rosales R."/>
            <person name="Rogel M.A."/>
            <person name="Guerrero G."/>
            <person name="Rincon-Molina C.I."/>
            <person name="Lopez-Lopez A."/>
            <person name="Martinez-Romero E."/>
        </authorList>
    </citation>
    <scope>NUCLEOTIDE SEQUENCE [LARGE SCALE GENOMIC DNA]</scope>
    <source>
        <strain evidence="1 2">ITTG R7</strain>
        <plasmid evidence="2">pemeittgr7c</plasmid>
    </source>
</reference>
<dbReference type="InterPro" id="IPR051690">
    <property type="entry name" value="PseI-like"/>
</dbReference>
<dbReference type="CDD" id="cd11615">
    <property type="entry name" value="SAF_NeuB_like"/>
    <property type="match status" value="1"/>
</dbReference>
<dbReference type="InterPro" id="IPR013785">
    <property type="entry name" value="Aldolase_TIM"/>
</dbReference>
<dbReference type="PANTHER" id="PTHR42966">
    <property type="entry name" value="N-ACETYLNEURAMINATE SYNTHASE"/>
    <property type="match status" value="1"/>
</dbReference>
<accession>A0A859R247</accession>
<keyword evidence="1" id="KW-0614">Plasmid</keyword>
<dbReference type="InterPro" id="IPR036732">
    <property type="entry name" value="AFP_Neu5c_C_sf"/>
</dbReference>
<dbReference type="Pfam" id="PF08666">
    <property type="entry name" value="SAF"/>
    <property type="match status" value="1"/>
</dbReference>
<proteinExistence type="predicted"/>
<dbReference type="GO" id="GO:0016051">
    <property type="term" value="P:carbohydrate biosynthetic process"/>
    <property type="evidence" value="ECO:0007669"/>
    <property type="project" value="InterPro"/>
</dbReference>
<keyword evidence="1" id="KW-0808">Transferase</keyword>
<dbReference type="Pfam" id="PF03102">
    <property type="entry name" value="NeuB"/>
    <property type="match status" value="1"/>
</dbReference>
<dbReference type="Proteomes" id="UP000510721">
    <property type="component" value="Plasmid pEmeITTGR7c"/>
</dbReference>
<dbReference type="SMART" id="SM00858">
    <property type="entry name" value="SAF"/>
    <property type="match status" value="1"/>
</dbReference>
<evidence type="ECO:0000313" key="1">
    <source>
        <dbReference type="EMBL" id="QLL65669.1"/>
    </source>
</evidence>
<dbReference type="Gene3D" id="3.20.20.70">
    <property type="entry name" value="Aldolase class I"/>
    <property type="match status" value="1"/>
</dbReference>
<organism evidence="1 2">
    <name type="scientific">Sinorhizobium mexicanum</name>
    <dbReference type="NCBI Taxonomy" id="375549"/>
    <lineage>
        <taxon>Bacteria</taxon>
        <taxon>Pseudomonadati</taxon>
        <taxon>Pseudomonadota</taxon>
        <taxon>Alphaproteobacteria</taxon>
        <taxon>Hyphomicrobiales</taxon>
        <taxon>Rhizobiaceae</taxon>
        <taxon>Sinorhizobium/Ensifer group</taxon>
        <taxon>Sinorhizobium</taxon>
    </lineage>
</organism>
<gene>
    <name evidence="1" type="primary">neuB</name>
    <name evidence="1" type="ORF">FKV68_30710</name>
</gene>
<protein>
    <submittedName>
        <fullName evidence="1">N-acetylneuraminate synthase</fullName>
        <ecNumber evidence="1">2.5.1.56</ecNumber>
    </submittedName>
</protein>
<dbReference type="InterPro" id="IPR013132">
    <property type="entry name" value="PseI/NeuA/B-like_N"/>
</dbReference>
<dbReference type="RefSeq" id="WP_180942568.1">
    <property type="nucleotide sequence ID" value="NZ_CP041241.1"/>
</dbReference>
<evidence type="ECO:0000313" key="2">
    <source>
        <dbReference type="Proteomes" id="UP000510721"/>
    </source>
</evidence>
<dbReference type="SUPFAM" id="SSF51269">
    <property type="entry name" value="AFP III-like domain"/>
    <property type="match status" value="1"/>
</dbReference>
<dbReference type="AlphaFoldDB" id="A0A859R247"/>
<dbReference type="EC" id="2.5.1.56" evidence="1"/>
<dbReference type="PANTHER" id="PTHR42966:SF1">
    <property type="entry name" value="SIALIC ACID SYNTHASE"/>
    <property type="match status" value="1"/>
</dbReference>
<geneLocation type="plasmid" evidence="2">
    <name>pemeittgr7c</name>
</geneLocation>
<dbReference type="InterPro" id="IPR006190">
    <property type="entry name" value="SAF_AFP_Neu5Ac"/>
</dbReference>
<dbReference type="InterPro" id="IPR020007">
    <property type="entry name" value="NeuB/NeuA"/>
</dbReference>
<dbReference type="InterPro" id="IPR013974">
    <property type="entry name" value="SAF"/>
</dbReference>
<dbReference type="GO" id="GO:0050462">
    <property type="term" value="F:N-acetylneuraminate synthase activity"/>
    <property type="evidence" value="ECO:0007669"/>
    <property type="project" value="UniProtKB-EC"/>
</dbReference>
<name>A0A859R247_9HYPH</name>
<dbReference type="SUPFAM" id="SSF51569">
    <property type="entry name" value="Aldolase"/>
    <property type="match status" value="1"/>
</dbReference>
<dbReference type="Gene3D" id="3.90.1210.10">
    <property type="entry name" value="Antifreeze-like/N-acetylneuraminic acid synthase C-terminal domain"/>
    <property type="match status" value="1"/>
</dbReference>
<keyword evidence="2" id="KW-1185">Reference proteome</keyword>
<dbReference type="NCBIfam" id="TIGR03569">
    <property type="entry name" value="NeuB_NnaB"/>
    <property type="match status" value="1"/>
</dbReference>
<dbReference type="EMBL" id="CP041241">
    <property type="protein sequence ID" value="QLL65669.1"/>
    <property type="molecule type" value="Genomic_DNA"/>
</dbReference>
<dbReference type="PROSITE" id="PS50844">
    <property type="entry name" value="AFP_LIKE"/>
    <property type="match status" value="1"/>
</dbReference>